<evidence type="ECO:0000256" key="5">
    <source>
        <dbReference type="ARBA" id="ARBA00022723"/>
    </source>
</evidence>
<evidence type="ECO:0000313" key="11">
    <source>
        <dbReference type="EMBL" id="KAF5334057.1"/>
    </source>
</evidence>
<evidence type="ECO:0000256" key="3">
    <source>
        <dbReference type="ARBA" id="ARBA00010617"/>
    </source>
</evidence>
<evidence type="ECO:0000256" key="4">
    <source>
        <dbReference type="ARBA" id="ARBA00022617"/>
    </source>
</evidence>
<organism evidence="11 12">
    <name type="scientific">Tetrapyrgos nigripes</name>
    <dbReference type="NCBI Taxonomy" id="182062"/>
    <lineage>
        <taxon>Eukaryota</taxon>
        <taxon>Fungi</taxon>
        <taxon>Dikarya</taxon>
        <taxon>Basidiomycota</taxon>
        <taxon>Agaricomycotina</taxon>
        <taxon>Agaricomycetes</taxon>
        <taxon>Agaricomycetidae</taxon>
        <taxon>Agaricales</taxon>
        <taxon>Marasmiineae</taxon>
        <taxon>Marasmiaceae</taxon>
        <taxon>Tetrapyrgos</taxon>
    </lineage>
</organism>
<dbReference type="InterPro" id="IPR001128">
    <property type="entry name" value="Cyt_P450"/>
</dbReference>
<dbReference type="PANTHER" id="PTHR46300:SF7">
    <property type="entry name" value="P450, PUTATIVE (EUROFUNG)-RELATED"/>
    <property type="match status" value="1"/>
</dbReference>
<dbReference type="InterPro" id="IPR002401">
    <property type="entry name" value="Cyt_P450_E_grp-I"/>
</dbReference>
<evidence type="ECO:0000256" key="1">
    <source>
        <dbReference type="ARBA" id="ARBA00001971"/>
    </source>
</evidence>
<dbReference type="PROSITE" id="PS00086">
    <property type="entry name" value="CYTOCHROME_P450"/>
    <property type="match status" value="1"/>
</dbReference>
<dbReference type="InterPro" id="IPR050364">
    <property type="entry name" value="Cytochrome_P450_fung"/>
</dbReference>
<keyword evidence="4 9" id="KW-0349">Heme</keyword>
<evidence type="ECO:0000256" key="10">
    <source>
        <dbReference type="RuleBase" id="RU000461"/>
    </source>
</evidence>
<evidence type="ECO:0000256" key="8">
    <source>
        <dbReference type="ARBA" id="ARBA00023033"/>
    </source>
</evidence>
<dbReference type="GO" id="GO:0020037">
    <property type="term" value="F:heme binding"/>
    <property type="evidence" value="ECO:0007669"/>
    <property type="project" value="InterPro"/>
</dbReference>
<evidence type="ECO:0000256" key="9">
    <source>
        <dbReference type="PIRSR" id="PIRSR602401-1"/>
    </source>
</evidence>
<comment type="pathway">
    <text evidence="2">Secondary metabolite biosynthesis.</text>
</comment>
<sequence>MIEHYATNLLAMLVFGFIVHRVLRYRRLPLPPGPPGYPIIGNIFDIPPKSSRGWVTYKDMSKKYSSDIIHLDLLGTPLIVVNSLKAATELLDKRSSNYSDRPRMTMLCELVGQSSWNIGFMRYGDFWRAGRKVFHQELNPRALVTYRSSITSATQKLLLLLLDKPDDFLNHLRYMAGATILSIAYGIEAQPENDPFIDLVEKALQSIAFAANSGSYLVDQLPVLKHIPDWFPGAGFKRQAKEWNKSASAMAVVPMEFAKDAIAKGDFIPSVASSALEKIASEPSSPMTHRQPEPEKVVQAVLATMYAGGADTTVSALGTFIHGLVKNPDAMRKGQLAVDERTRGARLPDFSDFGSIPYVDALLRESLRWIPVVPLCVPHRSVEDDEYNGYHIPRGANLVGNSWAMLHDESVYGPNPHLFNPERFLQEDGSLDPNVPFPDPAFGFGRRFCAGQNLAISAMWMAMVCILACFDVTHAVGEDGNEIEPNVEYTLDFLW</sequence>
<feature type="binding site" description="axial binding residue" evidence="9">
    <location>
        <position position="449"/>
    </location>
    <ligand>
        <name>heme</name>
        <dbReference type="ChEBI" id="CHEBI:30413"/>
    </ligand>
    <ligandPart>
        <name>Fe</name>
        <dbReference type="ChEBI" id="CHEBI:18248"/>
    </ligandPart>
</feature>
<gene>
    <name evidence="11" type="ORF">D9758_017510</name>
</gene>
<dbReference type="PRINTS" id="PR00385">
    <property type="entry name" value="P450"/>
</dbReference>
<accession>A0A8H5C4X5</accession>
<evidence type="ECO:0000256" key="7">
    <source>
        <dbReference type="ARBA" id="ARBA00023004"/>
    </source>
</evidence>
<comment type="caution">
    <text evidence="11">The sequence shown here is derived from an EMBL/GenBank/DDBJ whole genome shotgun (WGS) entry which is preliminary data.</text>
</comment>
<keyword evidence="5 9" id="KW-0479">Metal-binding</keyword>
<dbReference type="SUPFAM" id="SSF48264">
    <property type="entry name" value="Cytochrome P450"/>
    <property type="match status" value="1"/>
</dbReference>
<dbReference type="Gene3D" id="1.10.630.10">
    <property type="entry name" value="Cytochrome P450"/>
    <property type="match status" value="1"/>
</dbReference>
<comment type="similarity">
    <text evidence="3 10">Belongs to the cytochrome P450 family.</text>
</comment>
<dbReference type="Pfam" id="PF00067">
    <property type="entry name" value="p450"/>
    <property type="match status" value="1"/>
</dbReference>
<dbReference type="AlphaFoldDB" id="A0A8H5C4X5"/>
<evidence type="ECO:0000256" key="2">
    <source>
        <dbReference type="ARBA" id="ARBA00005179"/>
    </source>
</evidence>
<dbReference type="GO" id="GO:0004497">
    <property type="term" value="F:monooxygenase activity"/>
    <property type="evidence" value="ECO:0007669"/>
    <property type="project" value="UniProtKB-KW"/>
</dbReference>
<dbReference type="PRINTS" id="PR00463">
    <property type="entry name" value="EP450I"/>
</dbReference>
<keyword evidence="6 10" id="KW-0560">Oxidoreductase</keyword>
<dbReference type="EMBL" id="JAACJM010000272">
    <property type="protein sequence ID" value="KAF5334057.1"/>
    <property type="molecule type" value="Genomic_DNA"/>
</dbReference>
<keyword evidence="8 10" id="KW-0503">Monooxygenase</keyword>
<dbReference type="CDD" id="cd11065">
    <property type="entry name" value="CYP64-like"/>
    <property type="match status" value="1"/>
</dbReference>
<evidence type="ECO:0000313" key="12">
    <source>
        <dbReference type="Proteomes" id="UP000559256"/>
    </source>
</evidence>
<protein>
    <recommendedName>
        <fullName evidence="13">Cytochrome P450</fullName>
    </recommendedName>
</protein>
<dbReference type="OrthoDB" id="2789670at2759"/>
<keyword evidence="12" id="KW-1185">Reference proteome</keyword>
<evidence type="ECO:0008006" key="13">
    <source>
        <dbReference type="Google" id="ProtNLM"/>
    </source>
</evidence>
<dbReference type="InterPro" id="IPR017972">
    <property type="entry name" value="Cyt_P450_CS"/>
</dbReference>
<reference evidence="11 12" key="1">
    <citation type="journal article" date="2020" name="ISME J.">
        <title>Uncovering the hidden diversity of litter-decomposition mechanisms in mushroom-forming fungi.</title>
        <authorList>
            <person name="Floudas D."/>
            <person name="Bentzer J."/>
            <person name="Ahren D."/>
            <person name="Johansson T."/>
            <person name="Persson P."/>
            <person name="Tunlid A."/>
        </authorList>
    </citation>
    <scope>NUCLEOTIDE SEQUENCE [LARGE SCALE GENOMIC DNA]</scope>
    <source>
        <strain evidence="11 12">CBS 291.85</strain>
    </source>
</reference>
<proteinExistence type="inferred from homology"/>
<dbReference type="GO" id="GO:0005506">
    <property type="term" value="F:iron ion binding"/>
    <property type="evidence" value="ECO:0007669"/>
    <property type="project" value="InterPro"/>
</dbReference>
<dbReference type="Proteomes" id="UP000559256">
    <property type="component" value="Unassembled WGS sequence"/>
</dbReference>
<dbReference type="PANTHER" id="PTHR46300">
    <property type="entry name" value="P450, PUTATIVE (EUROFUNG)-RELATED-RELATED"/>
    <property type="match status" value="1"/>
</dbReference>
<name>A0A8H5C4X5_9AGAR</name>
<evidence type="ECO:0000256" key="6">
    <source>
        <dbReference type="ARBA" id="ARBA00023002"/>
    </source>
</evidence>
<keyword evidence="7 9" id="KW-0408">Iron</keyword>
<dbReference type="InterPro" id="IPR036396">
    <property type="entry name" value="Cyt_P450_sf"/>
</dbReference>
<comment type="cofactor">
    <cofactor evidence="1 9">
        <name>heme</name>
        <dbReference type="ChEBI" id="CHEBI:30413"/>
    </cofactor>
</comment>
<dbReference type="GO" id="GO:0016705">
    <property type="term" value="F:oxidoreductase activity, acting on paired donors, with incorporation or reduction of molecular oxygen"/>
    <property type="evidence" value="ECO:0007669"/>
    <property type="project" value="InterPro"/>
</dbReference>